<dbReference type="Gene3D" id="3.20.20.150">
    <property type="entry name" value="Divalent-metal-dependent TIM barrel enzymes"/>
    <property type="match status" value="1"/>
</dbReference>
<keyword evidence="4" id="KW-1185">Reference proteome</keyword>
<dbReference type="InterPro" id="IPR050312">
    <property type="entry name" value="IolE/XylAMocC-like"/>
</dbReference>
<keyword evidence="3" id="KW-0413">Isomerase</keyword>
<dbReference type="Proteomes" id="UP000217889">
    <property type="component" value="Chromosome"/>
</dbReference>
<dbReference type="PANTHER" id="PTHR12110:SF41">
    <property type="entry name" value="INOSOSE DEHYDRATASE"/>
    <property type="match status" value="1"/>
</dbReference>
<dbReference type="InterPro" id="IPR013022">
    <property type="entry name" value="Xyl_isomerase-like_TIM-brl"/>
</dbReference>
<reference evidence="3 4" key="1">
    <citation type="journal article" date="2014" name="Int. J. Syst. Evol. Microbiol.">
        <title>Brachybacterium ginsengisoli sp. nov., isolated from soil of a ginseng field.</title>
        <authorList>
            <person name="Hoang V.A."/>
            <person name="Kim Y.J."/>
            <person name="Nguyen N.L."/>
            <person name="Yang D.C."/>
        </authorList>
    </citation>
    <scope>NUCLEOTIDE SEQUENCE [LARGE SCALE GENOMIC DNA]</scope>
    <source>
        <strain evidence="3 4">DCY80</strain>
    </source>
</reference>
<organism evidence="3 4">
    <name type="scientific">Brachybacterium ginsengisoli</name>
    <dbReference type="NCBI Taxonomy" id="1331682"/>
    <lineage>
        <taxon>Bacteria</taxon>
        <taxon>Bacillati</taxon>
        <taxon>Actinomycetota</taxon>
        <taxon>Actinomycetes</taxon>
        <taxon>Micrococcales</taxon>
        <taxon>Dermabacteraceae</taxon>
        <taxon>Brachybacterium</taxon>
    </lineage>
</organism>
<dbReference type="PANTHER" id="PTHR12110">
    <property type="entry name" value="HYDROXYPYRUVATE ISOMERASE"/>
    <property type="match status" value="1"/>
</dbReference>
<dbReference type="Pfam" id="PF01261">
    <property type="entry name" value="AP_endonuc_2"/>
    <property type="match status" value="1"/>
</dbReference>
<dbReference type="SUPFAM" id="SSF51658">
    <property type="entry name" value="Xylose isomerase-like"/>
    <property type="match status" value="1"/>
</dbReference>
<dbReference type="EMBL" id="CP023564">
    <property type="protein sequence ID" value="ATG54276.1"/>
    <property type="molecule type" value="Genomic_DNA"/>
</dbReference>
<gene>
    <name evidence="3" type="ORF">CFK41_05415</name>
</gene>
<dbReference type="GO" id="GO:0016853">
    <property type="term" value="F:isomerase activity"/>
    <property type="evidence" value="ECO:0007669"/>
    <property type="project" value="UniProtKB-KW"/>
</dbReference>
<name>A0A291GVX1_9MICO</name>
<dbReference type="OrthoDB" id="9798407at2"/>
<keyword evidence="1" id="KW-0119">Carbohydrate metabolism</keyword>
<dbReference type="KEGG" id="bgg:CFK41_05415"/>
<feature type="domain" description="Xylose isomerase-like TIM barrel" evidence="2">
    <location>
        <begin position="24"/>
        <end position="277"/>
    </location>
</feature>
<evidence type="ECO:0000259" key="2">
    <source>
        <dbReference type="Pfam" id="PF01261"/>
    </source>
</evidence>
<protein>
    <submittedName>
        <fullName evidence="3">Sugar phosphate isomerase</fullName>
    </submittedName>
</protein>
<proteinExistence type="predicted"/>
<accession>A0A291GVX1</accession>
<evidence type="ECO:0000313" key="3">
    <source>
        <dbReference type="EMBL" id="ATG54276.1"/>
    </source>
</evidence>
<evidence type="ECO:0000313" key="4">
    <source>
        <dbReference type="Proteomes" id="UP000217889"/>
    </source>
</evidence>
<dbReference type="InterPro" id="IPR036237">
    <property type="entry name" value="Xyl_isomerase-like_sf"/>
</dbReference>
<sequence>MPVLGLQLMMLRDQINEKGMYEVLRQVRDLDIDAVEVSQVEMTDELIDDLVRGKADFGVETAAMSASIEPGGNGFALSTEFDRAVEACTKTGSRYLRIGMMPFSAMTTKEACEAWAASVEPYAAHLAEQGVTLCYHNHHVDLIQFDGERIFDIVRRVAPSLLFEVDLHWVQRGGMAPLDMLEAYTGACKLIHVKDFRIAPFPQDVLDRQAEMDRSEFMAAFTNLTQFAEVGQGNMNWPALLPAAEKAGAEYFLIEQDDTYGRDPIDCIRESREYLTSIGY</sequence>
<dbReference type="AlphaFoldDB" id="A0A291GVX1"/>
<dbReference type="RefSeq" id="WP_096798745.1">
    <property type="nucleotide sequence ID" value="NZ_CP023564.1"/>
</dbReference>
<evidence type="ECO:0000256" key="1">
    <source>
        <dbReference type="ARBA" id="ARBA00023277"/>
    </source>
</evidence>